<feature type="non-terminal residue" evidence="1">
    <location>
        <position position="75"/>
    </location>
</feature>
<gene>
    <name evidence="1" type="ORF">S06H3_23063</name>
</gene>
<comment type="caution">
    <text evidence="1">The sequence shown here is derived from an EMBL/GenBank/DDBJ whole genome shotgun (WGS) entry which is preliminary data.</text>
</comment>
<protein>
    <submittedName>
        <fullName evidence="1">Uncharacterized protein</fullName>
    </submittedName>
</protein>
<dbReference type="AlphaFoldDB" id="X1KBY3"/>
<proteinExistence type="predicted"/>
<reference evidence="1" key="1">
    <citation type="journal article" date="2014" name="Front. Microbiol.">
        <title>High frequency of phylogenetically diverse reductive dehalogenase-homologous genes in deep subseafloor sedimentary metagenomes.</title>
        <authorList>
            <person name="Kawai M."/>
            <person name="Futagami T."/>
            <person name="Toyoda A."/>
            <person name="Takaki Y."/>
            <person name="Nishi S."/>
            <person name="Hori S."/>
            <person name="Arai W."/>
            <person name="Tsubouchi T."/>
            <person name="Morono Y."/>
            <person name="Uchiyama I."/>
            <person name="Ito T."/>
            <person name="Fujiyama A."/>
            <person name="Inagaki F."/>
            <person name="Takami H."/>
        </authorList>
    </citation>
    <scope>NUCLEOTIDE SEQUENCE</scope>
    <source>
        <strain evidence="1">Expedition CK06-06</strain>
    </source>
</reference>
<sequence length="75" mass="8149">MTISKECAEIGEKLLNSREVLQAALDLAAHAKLPEDIVSRGLAKDMINQAKELSRDVELTGEEAMRLEVTLASAL</sequence>
<dbReference type="EMBL" id="BARV01012460">
    <property type="protein sequence ID" value="GAI04133.1"/>
    <property type="molecule type" value="Genomic_DNA"/>
</dbReference>
<organism evidence="1">
    <name type="scientific">marine sediment metagenome</name>
    <dbReference type="NCBI Taxonomy" id="412755"/>
    <lineage>
        <taxon>unclassified sequences</taxon>
        <taxon>metagenomes</taxon>
        <taxon>ecological metagenomes</taxon>
    </lineage>
</organism>
<accession>X1KBY3</accession>
<name>X1KBY3_9ZZZZ</name>
<evidence type="ECO:0000313" key="1">
    <source>
        <dbReference type="EMBL" id="GAI04133.1"/>
    </source>
</evidence>